<evidence type="ECO:0000313" key="8">
    <source>
        <dbReference type="EMBL" id="GGW51864.1"/>
    </source>
</evidence>
<evidence type="ECO:0000256" key="2">
    <source>
        <dbReference type="ARBA" id="ARBA00022475"/>
    </source>
</evidence>
<comment type="caution">
    <text evidence="8">The sequence shown here is derived from an EMBL/GenBank/DDBJ whole genome shotgun (WGS) entry which is preliminary data.</text>
</comment>
<dbReference type="PANTHER" id="PTHR36115">
    <property type="entry name" value="PROLINE-RICH ANTIGEN HOMOLOG-RELATED"/>
    <property type="match status" value="1"/>
</dbReference>
<evidence type="ECO:0000256" key="4">
    <source>
        <dbReference type="ARBA" id="ARBA00022989"/>
    </source>
</evidence>
<feature type="transmembrane region" description="Helical" evidence="6">
    <location>
        <begin position="21"/>
        <end position="47"/>
    </location>
</feature>
<evidence type="ECO:0000256" key="6">
    <source>
        <dbReference type="SAM" id="Phobius"/>
    </source>
</evidence>
<dbReference type="InterPro" id="IPR051791">
    <property type="entry name" value="Pra-immunoreactive"/>
</dbReference>
<keyword evidence="4 6" id="KW-1133">Transmembrane helix</keyword>
<protein>
    <submittedName>
        <fullName evidence="8">RDD family protein</fullName>
    </submittedName>
</protein>
<accession>A0ABQ2WF30</accession>
<dbReference type="RefSeq" id="WP_189480120.1">
    <property type="nucleotide sequence ID" value="NZ_BMYR01000002.1"/>
</dbReference>
<dbReference type="Pfam" id="PF06271">
    <property type="entry name" value="RDD"/>
    <property type="match status" value="1"/>
</dbReference>
<evidence type="ECO:0000259" key="7">
    <source>
        <dbReference type="Pfam" id="PF06271"/>
    </source>
</evidence>
<name>A0ABQ2WF30_9ALTE</name>
<reference evidence="9" key="1">
    <citation type="journal article" date="2019" name="Int. J. Syst. Evol. Microbiol.">
        <title>The Global Catalogue of Microorganisms (GCM) 10K type strain sequencing project: providing services to taxonomists for standard genome sequencing and annotation.</title>
        <authorList>
            <consortium name="The Broad Institute Genomics Platform"/>
            <consortium name="The Broad Institute Genome Sequencing Center for Infectious Disease"/>
            <person name="Wu L."/>
            <person name="Ma J."/>
        </authorList>
    </citation>
    <scope>NUCLEOTIDE SEQUENCE [LARGE SCALE GENOMIC DNA]</scope>
    <source>
        <strain evidence="9">KCTC 23723</strain>
    </source>
</reference>
<dbReference type="PANTHER" id="PTHR36115:SF10">
    <property type="entry name" value="RDD DOMAIN-CONTAINING PROTEIN"/>
    <property type="match status" value="1"/>
</dbReference>
<keyword evidence="5 6" id="KW-0472">Membrane</keyword>
<evidence type="ECO:0000256" key="5">
    <source>
        <dbReference type="ARBA" id="ARBA00023136"/>
    </source>
</evidence>
<keyword evidence="9" id="KW-1185">Reference proteome</keyword>
<feature type="transmembrane region" description="Helical" evidence="6">
    <location>
        <begin position="67"/>
        <end position="86"/>
    </location>
</feature>
<dbReference type="EMBL" id="BMYR01000002">
    <property type="protein sequence ID" value="GGW51864.1"/>
    <property type="molecule type" value="Genomic_DNA"/>
</dbReference>
<feature type="domain" description="RDD" evidence="7">
    <location>
        <begin position="8"/>
        <end position="129"/>
    </location>
</feature>
<comment type="subcellular location">
    <subcellularLocation>
        <location evidence="1">Cell membrane</location>
        <topology evidence="1">Multi-pass membrane protein</topology>
    </subcellularLocation>
</comment>
<keyword evidence="2" id="KW-1003">Cell membrane</keyword>
<evidence type="ECO:0000313" key="9">
    <source>
        <dbReference type="Proteomes" id="UP000634667"/>
    </source>
</evidence>
<dbReference type="InterPro" id="IPR010432">
    <property type="entry name" value="RDD"/>
</dbReference>
<evidence type="ECO:0000256" key="3">
    <source>
        <dbReference type="ARBA" id="ARBA00022692"/>
    </source>
</evidence>
<sequence length="167" mass="19123">MYTDAPRAGFARRLSAIIYDILILCALVMLAAGVAMLFVQLLVWTSLLSLEGYEDIAAYVNSGWRRWLYGIYILSIMLGFYIYFWCKAGQTLGMRAWRMLLVTHQGNPLTFGQALSRLVLSLFGLGNFWLWLRWGKGLALQDQLTHTQMIVLTKEQSKILNLHKTAR</sequence>
<proteinExistence type="predicted"/>
<organism evidence="8 9">
    <name type="scientific">Alishewanella tabrizica</name>
    <dbReference type="NCBI Taxonomy" id="671278"/>
    <lineage>
        <taxon>Bacteria</taxon>
        <taxon>Pseudomonadati</taxon>
        <taxon>Pseudomonadota</taxon>
        <taxon>Gammaproteobacteria</taxon>
        <taxon>Alteromonadales</taxon>
        <taxon>Alteromonadaceae</taxon>
        <taxon>Alishewanella</taxon>
    </lineage>
</organism>
<dbReference type="Proteomes" id="UP000634667">
    <property type="component" value="Unassembled WGS sequence"/>
</dbReference>
<keyword evidence="3 6" id="KW-0812">Transmembrane</keyword>
<evidence type="ECO:0000256" key="1">
    <source>
        <dbReference type="ARBA" id="ARBA00004651"/>
    </source>
</evidence>
<gene>
    <name evidence="8" type="ORF">GCM10008111_04680</name>
</gene>